<gene>
    <name evidence="2" type="primary">DCL2_4</name>
    <name evidence="2" type="ORF">HAX54_032316</name>
</gene>
<evidence type="ECO:0000313" key="3">
    <source>
        <dbReference type="Proteomes" id="UP000823775"/>
    </source>
</evidence>
<organism evidence="2 3">
    <name type="scientific">Datura stramonium</name>
    <name type="common">Jimsonweed</name>
    <name type="synonym">Common thornapple</name>
    <dbReference type="NCBI Taxonomy" id="4076"/>
    <lineage>
        <taxon>Eukaryota</taxon>
        <taxon>Viridiplantae</taxon>
        <taxon>Streptophyta</taxon>
        <taxon>Embryophyta</taxon>
        <taxon>Tracheophyta</taxon>
        <taxon>Spermatophyta</taxon>
        <taxon>Magnoliopsida</taxon>
        <taxon>eudicotyledons</taxon>
        <taxon>Gunneridae</taxon>
        <taxon>Pentapetalae</taxon>
        <taxon>asterids</taxon>
        <taxon>lamiids</taxon>
        <taxon>Solanales</taxon>
        <taxon>Solanaceae</taxon>
        <taxon>Solanoideae</taxon>
        <taxon>Datureae</taxon>
        <taxon>Datura</taxon>
    </lineage>
</organism>
<accession>A0ABS8SCK3</accession>
<name>A0ABS8SCK3_DATST</name>
<keyword evidence="3" id="KW-1185">Reference proteome</keyword>
<dbReference type="EMBL" id="JACEIK010000410">
    <property type="protein sequence ID" value="MCD7456597.1"/>
    <property type="molecule type" value="Genomic_DNA"/>
</dbReference>
<dbReference type="SUPFAM" id="SSF69065">
    <property type="entry name" value="RNase III domain-like"/>
    <property type="match status" value="1"/>
</dbReference>
<dbReference type="Proteomes" id="UP000823775">
    <property type="component" value="Unassembled WGS sequence"/>
</dbReference>
<evidence type="ECO:0000313" key="2">
    <source>
        <dbReference type="EMBL" id="MCD7456597.1"/>
    </source>
</evidence>
<protein>
    <submittedName>
        <fullName evidence="2">Dicer-like protein 2</fullName>
    </submittedName>
</protein>
<reference evidence="2 3" key="1">
    <citation type="journal article" date="2021" name="BMC Genomics">
        <title>Datura genome reveals duplications of psychoactive alkaloid biosynthetic genes and high mutation rate following tissue culture.</title>
        <authorList>
            <person name="Rajewski A."/>
            <person name="Carter-House D."/>
            <person name="Stajich J."/>
            <person name="Litt A."/>
        </authorList>
    </citation>
    <scope>NUCLEOTIDE SEQUENCE [LARGE SCALE GENOMIC DNA]</scope>
    <source>
        <strain evidence="2">AR-01</strain>
    </source>
</reference>
<dbReference type="InterPro" id="IPR036389">
    <property type="entry name" value="RNase_III_sf"/>
</dbReference>
<sequence length="89" mass="10131">MKWLGLDIDFVDAPTPRHFPMNADKLVNVRYLESLLHYKFNDPSLLVEALTHGSYMLPEIPRCYQCISSHLDQSVVCVLSSIGILLHGF</sequence>
<comment type="caution">
    <text evidence="2">The sequence shown here is derived from an EMBL/GenBank/DDBJ whole genome shotgun (WGS) entry which is preliminary data.</text>
</comment>
<evidence type="ECO:0000256" key="1">
    <source>
        <dbReference type="ARBA" id="ARBA00022801"/>
    </source>
</evidence>
<dbReference type="Gene3D" id="1.10.1520.10">
    <property type="entry name" value="Ribonuclease III domain"/>
    <property type="match status" value="1"/>
</dbReference>
<dbReference type="PANTHER" id="PTHR14950:SF70">
    <property type="entry name" value="ENDORIBONUCLEASE DICER HOMOLOG 2"/>
    <property type="match status" value="1"/>
</dbReference>
<proteinExistence type="predicted"/>
<dbReference type="PANTHER" id="PTHR14950">
    <property type="entry name" value="DICER-RELATED"/>
    <property type="match status" value="1"/>
</dbReference>
<keyword evidence="1" id="KW-0378">Hydrolase</keyword>